<name>A0ABS4TWE0_9PSEU</name>
<proteinExistence type="predicted"/>
<comment type="caution">
    <text evidence="1">The sequence shown here is derived from an EMBL/GenBank/DDBJ whole genome shotgun (WGS) entry which is preliminary data.</text>
</comment>
<evidence type="ECO:0000313" key="1">
    <source>
        <dbReference type="EMBL" id="MBP2328713.1"/>
    </source>
</evidence>
<keyword evidence="2" id="KW-1185">Reference proteome</keyword>
<accession>A0ABS4TWE0</accession>
<protein>
    <submittedName>
        <fullName evidence="1">Uncharacterized protein</fullName>
    </submittedName>
</protein>
<organism evidence="1 2">
    <name type="scientific">Kibdelosporangium banguiense</name>
    <dbReference type="NCBI Taxonomy" id="1365924"/>
    <lineage>
        <taxon>Bacteria</taxon>
        <taxon>Bacillati</taxon>
        <taxon>Actinomycetota</taxon>
        <taxon>Actinomycetes</taxon>
        <taxon>Pseudonocardiales</taxon>
        <taxon>Pseudonocardiaceae</taxon>
        <taxon>Kibdelosporangium</taxon>
    </lineage>
</organism>
<dbReference type="Proteomes" id="UP001519332">
    <property type="component" value="Unassembled WGS sequence"/>
</dbReference>
<dbReference type="RefSeq" id="WP_209645649.1">
    <property type="nucleotide sequence ID" value="NZ_JAGINW010000001.1"/>
</dbReference>
<dbReference type="EMBL" id="JAGINW010000001">
    <property type="protein sequence ID" value="MBP2328713.1"/>
    <property type="molecule type" value="Genomic_DNA"/>
</dbReference>
<sequence>MTLLRTFEDEECWPYDTLVLCDSWDSDAGREEWSSVRSVGVSCACARNDWLHGCASGDYQVDRLKVHDCVPPDDFGGWDDVMETPYRNFTGSVGLTFLTEQLR</sequence>
<evidence type="ECO:0000313" key="2">
    <source>
        <dbReference type="Proteomes" id="UP001519332"/>
    </source>
</evidence>
<gene>
    <name evidence="1" type="ORF">JOF56_009098</name>
</gene>
<reference evidence="1 2" key="1">
    <citation type="submission" date="2021-03" db="EMBL/GenBank/DDBJ databases">
        <title>Sequencing the genomes of 1000 actinobacteria strains.</title>
        <authorList>
            <person name="Klenk H.-P."/>
        </authorList>
    </citation>
    <scope>NUCLEOTIDE SEQUENCE [LARGE SCALE GENOMIC DNA]</scope>
    <source>
        <strain evidence="1 2">DSM 46670</strain>
    </source>
</reference>